<gene>
    <name evidence="15" type="ORF">PSYICH_LOCUS11445</name>
</gene>
<evidence type="ECO:0000256" key="8">
    <source>
        <dbReference type="ARBA" id="ARBA00022741"/>
    </source>
</evidence>
<dbReference type="GO" id="GO:0005739">
    <property type="term" value="C:mitochondrion"/>
    <property type="evidence" value="ECO:0007669"/>
    <property type="project" value="UniProtKB-SubCell"/>
</dbReference>
<dbReference type="SUPFAM" id="SSF52402">
    <property type="entry name" value="Adenine nucleotide alpha hydrolases-like"/>
    <property type="match status" value="1"/>
</dbReference>
<keyword evidence="9" id="KW-0067">ATP-binding</keyword>
<evidence type="ECO:0000256" key="5">
    <source>
        <dbReference type="ARBA" id="ARBA00022555"/>
    </source>
</evidence>
<dbReference type="EMBL" id="OV651817">
    <property type="protein sequence ID" value="CAH1110494.1"/>
    <property type="molecule type" value="Genomic_DNA"/>
</dbReference>
<dbReference type="InterPro" id="IPR023382">
    <property type="entry name" value="MnmA-like_central_sf"/>
</dbReference>
<evidence type="ECO:0000256" key="1">
    <source>
        <dbReference type="ARBA" id="ARBA00003986"/>
    </source>
</evidence>
<keyword evidence="10" id="KW-0694">RNA-binding</keyword>
<dbReference type="Gene3D" id="2.30.30.280">
    <property type="entry name" value="Adenine nucleotide alpha hydrolases-like domains"/>
    <property type="match status" value="1"/>
</dbReference>
<evidence type="ECO:0000256" key="3">
    <source>
        <dbReference type="ARBA" id="ARBA00006191"/>
    </source>
</evidence>
<evidence type="ECO:0000256" key="2">
    <source>
        <dbReference type="ARBA" id="ARBA00004173"/>
    </source>
</evidence>
<dbReference type="Pfam" id="PF20259">
    <property type="entry name" value="tRNA_Me_trans_M"/>
    <property type="match status" value="1"/>
</dbReference>
<dbReference type="GO" id="GO:0002143">
    <property type="term" value="P:tRNA wobble position uridine thiolation"/>
    <property type="evidence" value="ECO:0007669"/>
    <property type="project" value="TreeGrafter"/>
</dbReference>
<dbReference type="PANTHER" id="PTHR11933">
    <property type="entry name" value="TRNA 5-METHYLAMINOMETHYL-2-THIOURIDYLATE -METHYLTRANSFERASE"/>
    <property type="match status" value="1"/>
</dbReference>
<dbReference type="GO" id="GO:0000049">
    <property type="term" value="F:tRNA binding"/>
    <property type="evidence" value="ECO:0007669"/>
    <property type="project" value="UniProtKB-KW"/>
</dbReference>
<dbReference type="Pfam" id="PF20258">
    <property type="entry name" value="tRNA_Me_trans_C"/>
    <property type="match status" value="1"/>
</dbReference>
<comment type="similarity">
    <text evidence="3">Belongs to the MnmA/TRMU family.</text>
</comment>
<evidence type="ECO:0000256" key="11">
    <source>
        <dbReference type="ARBA" id="ARBA00023157"/>
    </source>
</evidence>
<evidence type="ECO:0000256" key="6">
    <source>
        <dbReference type="ARBA" id="ARBA00022679"/>
    </source>
</evidence>
<dbReference type="InterPro" id="IPR046884">
    <property type="entry name" value="MnmA-like_central"/>
</dbReference>
<evidence type="ECO:0000256" key="4">
    <source>
        <dbReference type="ARBA" id="ARBA00011953"/>
    </source>
</evidence>
<dbReference type="InterPro" id="IPR004506">
    <property type="entry name" value="MnmA-like"/>
</dbReference>
<organism evidence="15 16">
    <name type="scientific">Psylliodes chrysocephalus</name>
    <dbReference type="NCBI Taxonomy" id="3402493"/>
    <lineage>
        <taxon>Eukaryota</taxon>
        <taxon>Metazoa</taxon>
        <taxon>Ecdysozoa</taxon>
        <taxon>Arthropoda</taxon>
        <taxon>Hexapoda</taxon>
        <taxon>Insecta</taxon>
        <taxon>Pterygota</taxon>
        <taxon>Neoptera</taxon>
        <taxon>Endopterygota</taxon>
        <taxon>Coleoptera</taxon>
        <taxon>Polyphaga</taxon>
        <taxon>Cucujiformia</taxon>
        <taxon>Chrysomeloidea</taxon>
        <taxon>Chrysomelidae</taxon>
        <taxon>Galerucinae</taxon>
        <taxon>Alticini</taxon>
        <taxon>Psylliodes</taxon>
    </lineage>
</organism>
<comment type="function">
    <text evidence="1">Catalyzes the 2-thiolation of uridine at the wobble position (U34) of mitochondrial tRNA(Lys), tRNA(Glu) and tRNA(Gln). Required for the formation of 5-taurinomethyl-2-thiouridine (tm5s2U) of mitochondrial tRNA(Lys), tRNA(Glu), and tRNA(Gln) at the wobble position. ATP is required to activate the C2 atom of the wobble base.</text>
</comment>
<keyword evidence="6" id="KW-0808">Transferase</keyword>
<dbReference type="CDD" id="cd01998">
    <property type="entry name" value="MnmA_TRMU-like"/>
    <property type="match status" value="1"/>
</dbReference>
<reference evidence="15" key="1">
    <citation type="submission" date="2022-01" db="EMBL/GenBank/DDBJ databases">
        <authorList>
            <person name="King R."/>
        </authorList>
    </citation>
    <scope>NUCLEOTIDE SEQUENCE</scope>
</reference>
<keyword evidence="11" id="KW-1015">Disulfide bond</keyword>
<keyword evidence="7" id="KW-0819">tRNA processing</keyword>
<dbReference type="AlphaFoldDB" id="A0A9P0GCE1"/>
<dbReference type="InterPro" id="IPR014729">
    <property type="entry name" value="Rossmann-like_a/b/a_fold"/>
</dbReference>
<dbReference type="Pfam" id="PF03054">
    <property type="entry name" value="tRNA_Me_trans"/>
    <property type="match status" value="1"/>
</dbReference>
<dbReference type="NCBIfam" id="TIGR00420">
    <property type="entry name" value="trmU"/>
    <property type="match status" value="1"/>
</dbReference>
<keyword evidence="5" id="KW-0820">tRNA-binding</keyword>
<evidence type="ECO:0000313" key="16">
    <source>
        <dbReference type="Proteomes" id="UP001153636"/>
    </source>
</evidence>
<name>A0A9P0GCE1_9CUCU</name>
<dbReference type="GO" id="GO:0005524">
    <property type="term" value="F:ATP binding"/>
    <property type="evidence" value="ECO:0007669"/>
    <property type="project" value="UniProtKB-KW"/>
</dbReference>
<keyword evidence="16" id="KW-1185">Reference proteome</keyword>
<protein>
    <recommendedName>
        <fullName evidence="4">tRNA-5-taurinomethyluridine 2-sulfurtransferase</fullName>
        <ecNumber evidence="4">2.8.1.14</ecNumber>
    </recommendedName>
</protein>
<evidence type="ECO:0000313" key="15">
    <source>
        <dbReference type="EMBL" id="CAH1110494.1"/>
    </source>
</evidence>
<dbReference type="GO" id="GO:0061708">
    <property type="term" value="F:tRNA-5-taurinomethyluridine 2-sulfurtransferase"/>
    <property type="evidence" value="ECO:0007669"/>
    <property type="project" value="UniProtKB-EC"/>
</dbReference>
<evidence type="ECO:0000256" key="7">
    <source>
        <dbReference type="ARBA" id="ARBA00022694"/>
    </source>
</evidence>
<dbReference type="EC" id="2.8.1.14" evidence="4"/>
<keyword evidence="8" id="KW-0547">Nucleotide-binding</keyword>
<feature type="domain" description="tRNA-specific 2-thiouridylase MnmA-like central" evidence="14">
    <location>
        <begin position="213"/>
        <end position="276"/>
    </location>
</feature>
<dbReference type="FunFam" id="3.40.50.620:FF:000104">
    <property type="entry name" value="Mitochondrial tRNA-specific 2-thiouridylase 1"/>
    <property type="match status" value="1"/>
</dbReference>
<evidence type="ECO:0000259" key="13">
    <source>
        <dbReference type="Pfam" id="PF20258"/>
    </source>
</evidence>
<proteinExistence type="inferred from homology"/>
<dbReference type="OrthoDB" id="3685at2759"/>
<feature type="domain" description="tRNA-specific 2-thiouridylase MnmA-like C-terminal" evidence="13">
    <location>
        <begin position="290"/>
        <end position="364"/>
    </location>
</feature>
<dbReference type="NCBIfam" id="NF001138">
    <property type="entry name" value="PRK00143.1"/>
    <property type="match status" value="1"/>
</dbReference>
<dbReference type="HAMAP" id="MF_00144">
    <property type="entry name" value="tRNA_thiouridyl_MnmA"/>
    <property type="match status" value="1"/>
</dbReference>
<comment type="subcellular location">
    <subcellularLocation>
        <location evidence="2">Mitochondrion</location>
    </subcellularLocation>
</comment>
<accession>A0A9P0GCE1</accession>
<sequence>MFKKVAIGISGGVDSAIAALLLKRKGFDVQGVFMQNWDIRDEKGICSIEEDFKDAQYVCDKLEIKLHLVNFVKQYWNLVFCDVIKEYESGLTPNPDILCNKNIKFNYFYKYAIEHLGADAIATGHYANTSFGPYLENYEPDKDVRLLLSKDARKDQTFFLCQVKQNMLRRAMFPIGNLTKSEVKHMAVENDLKKIALKPESMGICFIGSRNFQSFIQEYIADKPGDFVDVDTGNILGKHKGIHQWTLGQRAKLQGLPFAYFIAKKDVQKNIVYVAQGTDHPILFSDLVFTGQPYWIHSEPSELQLDNILECDFKFQHTQFWTPCQVCKTKQGLIVKLSEEKRALTEGQYAVFVKDKECLGSAKIKNTGVSSFSYNYLQSKELHVKNECKDKKIKVLS</sequence>
<dbReference type="Gene3D" id="2.40.30.10">
    <property type="entry name" value="Translation factors"/>
    <property type="match status" value="1"/>
</dbReference>
<dbReference type="PANTHER" id="PTHR11933:SF5">
    <property type="entry name" value="MITOCHONDRIAL TRNA-SPECIFIC 2-THIOURIDYLASE 1"/>
    <property type="match status" value="1"/>
</dbReference>
<evidence type="ECO:0000256" key="9">
    <source>
        <dbReference type="ARBA" id="ARBA00022840"/>
    </source>
</evidence>
<dbReference type="InterPro" id="IPR046885">
    <property type="entry name" value="MnmA-like_C"/>
</dbReference>
<dbReference type="FunFam" id="2.30.30.280:FF:000001">
    <property type="entry name" value="tRNA-specific 2-thiouridylase MnmA"/>
    <property type="match status" value="1"/>
</dbReference>
<evidence type="ECO:0000259" key="14">
    <source>
        <dbReference type="Pfam" id="PF20259"/>
    </source>
</evidence>
<evidence type="ECO:0000256" key="12">
    <source>
        <dbReference type="ARBA" id="ARBA00049564"/>
    </source>
</evidence>
<comment type="catalytic activity">
    <reaction evidence="12">
        <text>5-taurinomethyluridine(34) in tRNA + S-sulfanyl-L-cysteinyl-[protein] + AH2 + ATP = 5-taurinomethyl-2-thiouridine(34) in tRNA + L-cysteinyl-[protein] + A + AMP + diphosphate + H(+)</text>
        <dbReference type="Rhea" id="RHEA:47040"/>
        <dbReference type="Rhea" id="RHEA-COMP:10131"/>
        <dbReference type="Rhea" id="RHEA-COMP:11726"/>
        <dbReference type="Rhea" id="RHEA-COMP:11732"/>
        <dbReference type="Rhea" id="RHEA-COMP:11733"/>
        <dbReference type="ChEBI" id="CHEBI:13193"/>
        <dbReference type="ChEBI" id="CHEBI:15378"/>
        <dbReference type="ChEBI" id="CHEBI:17499"/>
        <dbReference type="ChEBI" id="CHEBI:29950"/>
        <dbReference type="ChEBI" id="CHEBI:30616"/>
        <dbReference type="ChEBI" id="CHEBI:33019"/>
        <dbReference type="ChEBI" id="CHEBI:61963"/>
        <dbReference type="ChEBI" id="CHEBI:87171"/>
        <dbReference type="ChEBI" id="CHEBI:87172"/>
        <dbReference type="ChEBI" id="CHEBI:456215"/>
        <dbReference type="EC" id="2.8.1.14"/>
    </reaction>
</comment>
<dbReference type="Gene3D" id="3.40.50.620">
    <property type="entry name" value="HUPs"/>
    <property type="match status" value="1"/>
</dbReference>
<dbReference type="Proteomes" id="UP001153636">
    <property type="component" value="Chromosome 5"/>
</dbReference>
<evidence type="ECO:0000256" key="10">
    <source>
        <dbReference type="ARBA" id="ARBA00022884"/>
    </source>
</evidence>